<proteinExistence type="predicted"/>
<dbReference type="Proteomes" id="UP000887159">
    <property type="component" value="Unassembled WGS sequence"/>
</dbReference>
<reference evidence="1" key="1">
    <citation type="submission" date="2020-08" db="EMBL/GenBank/DDBJ databases">
        <title>Multicomponent nature underlies the extraordinary mechanical properties of spider dragline silk.</title>
        <authorList>
            <person name="Kono N."/>
            <person name="Nakamura H."/>
            <person name="Mori M."/>
            <person name="Yoshida Y."/>
            <person name="Ohtoshi R."/>
            <person name="Malay A.D."/>
            <person name="Moran D.A.P."/>
            <person name="Tomita M."/>
            <person name="Numata K."/>
            <person name="Arakawa K."/>
        </authorList>
    </citation>
    <scope>NUCLEOTIDE SEQUENCE</scope>
</reference>
<keyword evidence="2" id="KW-1185">Reference proteome</keyword>
<protein>
    <submittedName>
        <fullName evidence="1">Uncharacterized protein</fullName>
    </submittedName>
</protein>
<evidence type="ECO:0000313" key="1">
    <source>
        <dbReference type="EMBL" id="GFY13365.1"/>
    </source>
</evidence>
<accession>A0A8X6SL86</accession>
<dbReference type="AlphaFoldDB" id="A0A8X6SL86"/>
<name>A0A8X6SL86_TRICX</name>
<gene>
    <name evidence="1" type="ORF">TNCV_2336291</name>
</gene>
<comment type="caution">
    <text evidence="1">The sequence shown here is derived from an EMBL/GenBank/DDBJ whole genome shotgun (WGS) entry which is preliminary data.</text>
</comment>
<evidence type="ECO:0000313" key="2">
    <source>
        <dbReference type="Proteomes" id="UP000887159"/>
    </source>
</evidence>
<dbReference type="EMBL" id="BMAU01021321">
    <property type="protein sequence ID" value="GFY13365.1"/>
    <property type="molecule type" value="Genomic_DNA"/>
</dbReference>
<organism evidence="1 2">
    <name type="scientific">Trichonephila clavipes</name>
    <name type="common">Golden silk orbweaver</name>
    <name type="synonym">Nephila clavipes</name>
    <dbReference type="NCBI Taxonomy" id="2585209"/>
    <lineage>
        <taxon>Eukaryota</taxon>
        <taxon>Metazoa</taxon>
        <taxon>Ecdysozoa</taxon>
        <taxon>Arthropoda</taxon>
        <taxon>Chelicerata</taxon>
        <taxon>Arachnida</taxon>
        <taxon>Araneae</taxon>
        <taxon>Araneomorphae</taxon>
        <taxon>Entelegynae</taxon>
        <taxon>Araneoidea</taxon>
        <taxon>Nephilidae</taxon>
        <taxon>Trichonephila</taxon>
    </lineage>
</organism>
<sequence length="92" mass="10350">MTTVAKWSRLRTDGRRAMSPCLVPLKTRSVGRRCTLNLSKLKRPSDGMVVRRRGCQLRGAENIESVEARRPYVGVVWKFGEYDASSVVVPVT</sequence>